<accession>A0A3M0L9Q3</accession>
<feature type="compositionally biased region" description="Acidic residues" evidence="1">
    <location>
        <begin position="80"/>
        <end position="92"/>
    </location>
</feature>
<keyword evidence="3" id="KW-1185">Reference proteome</keyword>
<name>A0A3M0L9Q3_HIRRU</name>
<feature type="region of interest" description="Disordered" evidence="1">
    <location>
        <begin position="75"/>
        <end position="97"/>
    </location>
</feature>
<gene>
    <name evidence="2" type="ORF">DUI87_01546</name>
</gene>
<dbReference type="AlphaFoldDB" id="A0A3M0L9Q3"/>
<comment type="caution">
    <text evidence="2">The sequence shown here is derived from an EMBL/GenBank/DDBJ whole genome shotgun (WGS) entry which is preliminary data.</text>
</comment>
<dbReference type="Proteomes" id="UP000269221">
    <property type="component" value="Unassembled WGS sequence"/>
</dbReference>
<organism evidence="2 3">
    <name type="scientific">Hirundo rustica rustica</name>
    <dbReference type="NCBI Taxonomy" id="333673"/>
    <lineage>
        <taxon>Eukaryota</taxon>
        <taxon>Metazoa</taxon>
        <taxon>Chordata</taxon>
        <taxon>Craniata</taxon>
        <taxon>Vertebrata</taxon>
        <taxon>Euteleostomi</taxon>
        <taxon>Archelosauria</taxon>
        <taxon>Archosauria</taxon>
        <taxon>Dinosauria</taxon>
        <taxon>Saurischia</taxon>
        <taxon>Theropoda</taxon>
        <taxon>Coelurosauria</taxon>
        <taxon>Aves</taxon>
        <taxon>Neognathae</taxon>
        <taxon>Neoaves</taxon>
        <taxon>Telluraves</taxon>
        <taxon>Australaves</taxon>
        <taxon>Passeriformes</taxon>
        <taxon>Sylvioidea</taxon>
        <taxon>Hirundinidae</taxon>
        <taxon>Hirundo</taxon>
    </lineage>
</organism>
<sequence length="151" mass="17260">MFWGFISNCTEFVRGGVGDETLQPFLSLFSSESVTSLLENAQFPLNVKDTTFLVYHLVSFLYTVCSFSRMRAEISRGADETPDPEVDSEVDPGVENPEWCGEWEDMGQTLKEFFDSIAWAFPREQIQNPAEVGRYLKENCHDDSKEKKPLQ</sequence>
<evidence type="ECO:0000256" key="1">
    <source>
        <dbReference type="SAM" id="MobiDB-lite"/>
    </source>
</evidence>
<evidence type="ECO:0000313" key="3">
    <source>
        <dbReference type="Proteomes" id="UP000269221"/>
    </source>
</evidence>
<dbReference type="EMBL" id="QRBI01000093">
    <property type="protein sequence ID" value="RMC20694.1"/>
    <property type="molecule type" value="Genomic_DNA"/>
</dbReference>
<proteinExistence type="predicted"/>
<reference evidence="2 3" key="1">
    <citation type="submission" date="2018-07" db="EMBL/GenBank/DDBJ databases">
        <title>A high quality draft genome assembly of the barn swallow (H. rustica rustica).</title>
        <authorList>
            <person name="Formenti G."/>
            <person name="Chiara M."/>
            <person name="Poveda L."/>
            <person name="Francoijs K.-J."/>
            <person name="Bonisoli-Alquati A."/>
            <person name="Canova L."/>
            <person name="Gianfranceschi L."/>
            <person name="Horner D.S."/>
            <person name="Saino N."/>
        </authorList>
    </citation>
    <scope>NUCLEOTIDE SEQUENCE [LARGE SCALE GENOMIC DNA]</scope>
    <source>
        <strain evidence="2">Chelidonia</strain>
        <tissue evidence="2">Blood</tissue>
    </source>
</reference>
<evidence type="ECO:0000313" key="2">
    <source>
        <dbReference type="EMBL" id="RMC20694.1"/>
    </source>
</evidence>
<dbReference type="OrthoDB" id="10345157at2759"/>
<protein>
    <submittedName>
        <fullName evidence="2">Uncharacterized protein</fullName>
    </submittedName>
</protein>